<sequence>MEKAEEIRRQKQRETRALVLKLQKEGKSKKEIRKMKIQAKRDNKLAGGRPGKARGSGQGARGGGRGGYGGGGRGGYGGGDRRGGFGGGERRGGFGGDRNGSRGGFGGGGGGGRGGYGGGSRGYNQGDDNNRGKTYNHWGEEEDPEKARKRDELAKKHDLVIIPIVWKRRPEEMNMVLDRVRILKEKFVKHRINTWIDQRTSLLPGEKYAYWESLNVKFRIEVGPKEAVANSVCLSKTTEPGQMAQRWKDLDMGSEEGLHDLLTILRDEGLKWLKSDANPCPGCEELRRNPPEEQEFTPRAPAPFSSSRDTSGSAGKHTEFKDDSDSEQDEPQEKKTSSSEIDVKKVSGDGLEENFILE</sequence>
<evidence type="ECO:0000313" key="3">
    <source>
        <dbReference type="EMBL" id="CAD9671801.1"/>
    </source>
</evidence>
<dbReference type="Gene3D" id="3.40.50.800">
    <property type="entry name" value="Anticodon-binding domain"/>
    <property type="match status" value="1"/>
</dbReference>
<evidence type="ECO:0000259" key="2">
    <source>
        <dbReference type="Pfam" id="PF03129"/>
    </source>
</evidence>
<protein>
    <recommendedName>
        <fullName evidence="2">Anticodon-binding domain-containing protein</fullName>
    </recommendedName>
</protein>
<gene>
    <name evidence="3" type="ORF">QSP1433_LOCUS3702</name>
</gene>
<dbReference type="InterPro" id="IPR036621">
    <property type="entry name" value="Anticodon-bd_dom_sf"/>
</dbReference>
<feature type="compositionally biased region" description="Basic and acidic residues" evidence="1">
    <location>
        <begin position="79"/>
        <end position="92"/>
    </location>
</feature>
<dbReference type="EMBL" id="HBHK01006158">
    <property type="protein sequence ID" value="CAD9671801.1"/>
    <property type="molecule type" value="Transcribed_RNA"/>
</dbReference>
<feature type="domain" description="Anticodon-binding" evidence="2">
    <location>
        <begin position="159"/>
        <end position="236"/>
    </location>
</feature>
<feature type="compositionally biased region" description="Basic and acidic residues" evidence="1">
    <location>
        <begin position="20"/>
        <end position="29"/>
    </location>
</feature>
<organism evidence="3">
    <name type="scientific">Mucochytrium quahogii</name>
    <dbReference type="NCBI Taxonomy" id="96639"/>
    <lineage>
        <taxon>Eukaryota</taxon>
        <taxon>Sar</taxon>
        <taxon>Stramenopiles</taxon>
        <taxon>Bigyra</taxon>
        <taxon>Labyrinthulomycetes</taxon>
        <taxon>Thraustochytrida</taxon>
        <taxon>Thraustochytriidae</taxon>
        <taxon>Mucochytrium</taxon>
    </lineage>
</organism>
<proteinExistence type="predicted"/>
<dbReference type="SUPFAM" id="SSF52954">
    <property type="entry name" value="Class II aaRS ABD-related"/>
    <property type="match status" value="1"/>
</dbReference>
<feature type="region of interest" description="Disordered" evidence="1">
    <location>
        <begin position="20"/>
        <end position="150"/>
    </location>
</feature>
<dbReference type="Pfam" id="PF03129">
    <property type="entry name" value="HGTP_anticodon"/>
    <property type="match status" value="1"/>
</dbReference>
<feature type="compositionally biased region" description="Gly residues" evidence="1">
    <location>
        <begin position="93"/>
        <end position="121"/>
    </location>
</feature>
<name>A0A7S2RI47_9STRA</name>
<feature type="region of interest" description="Disordered" evidence="1">
    <location>
        <begin position="283"/>
        <end position="358"/>
    </location>
</feature>
<feature type="compositionally biased region" description="Gly residues" evidence="1">
    <location>
        <begin position="48"/>
        <end position="78"/>
    </location>
</feature>
<dbReference type="InterPro" id="IPR004154">
    <property type="entry name" value="Anticodon-bd"/>
</dbReference>
<feature type="compositionally biased region" description="Basic and acidic residues" evidence="1">
    <location>
        <begin position="331"/>
        <end position="347"/>
    </location>
</feature>
<accession>A0A7S2RI47</accession>
<evidence type="ECO:0000256" key="1">
    <source>
        <dbReference type="SAM" id="MobiDB-lite"/>
    </source>
</evidence>
<dbReference type="AlphaFoldDB" id="A0A7S2RI47"/>
<feature type="compositionally biased region" description="Polar residues" evidence="1">
    <location>
        <begin position="304"/>
        <end position="313"/>
    </location>
</feature>
<reference evidence="3" key="1">
    <citation type="submission" date="2021-01" db="EMBL/GenBank/DDBJ databases">
        <authorList>
            <person name="Corre E."/>
            <person name="Pelletier E."/>
            <person name="Niang G."/>
            <person name="Scheremetjew M."/>
            <person name="Finn R."/>
            <person name="Kale V."/>
            <person name="Holt S."/>
            <person name="Cochrane G."/>
            <person name="Meng A."/>
            <person name="Brown T."/>
            <person name="Cohen L."/>
        </authorList>
    </citation>
    <scope>NUCLEOTIDE SEQUENCE</scope>
    <source>
        <strain evidence="3">NY070348D</strain>
    </source>
</reference>